<dbReference type="AlphaFoldDB" id="A0AAW2YJS2"/>
<keyword evidence="3" id="KW-1185">Reference proteome</keyword>
<dbReference type="Proteomes" id="UP001431209">
    <property type="component" value="Unassembled WGS sequence"/>
</dbReference>
<accession>A0AAW2YJS2</accession>
<protein>
    <recommendedName>
        <fullName evidence="1">Zn(2)-C6 fungal-type domain-containing protein</fullName>
    </recommendedName>
</protein>
<dbReference type="InterPro" id="IPR036864">
    <property type="entry name" value="Zn2-C6_fun-type_DNA-bd_sf"/>
</dbReference>
<dbReference type="InterPro" id="IPR001138">
    <property type="entry name" value="Zn2Cys6_DnaBD"/>
</dbReference>
<evidence type="ECO:0000313" key="3">
    <source>
        <dbReference type="Proteomes" id="UP001431209"/>
    </source>
</evidence>
<sequence length="461" mass="53141">MKEVKTNYFYIGEEKNICQSSCLSCRRTHKKCDRKLPSCALCTQKKKECVYSTTGRKSSKLDKSIQTPVKPSYGDIADCIPLNNNYPSQSEATFYKLYFEMPIINNKDVNLLLLHIERADSVQIGEGQPLEDSLDLDQLALVYAAKAMVVRGDNFPLSINYFEKSRQLIAPDFDNVIESYPMAACCIYLGMFCILDNQVDRAMFYANNAKTFLNFNVNSPSRDKRFNFINSGYYNLLELIEPSTTPDQMLKSFLIRLYVLEDFYGNKTHINGLSFKDEGEGTSTNIDRIIHEIKSDANIQLPLNINGILDMFKRLSKMHEKMKGLLPESIRNVRKVFVTSMMYGALLQYYERENQTEIARIQADHIIDSYCIQKRVLKASPMSYLLIKVASNAHLNSFEHCVDANQREIMYQYLIKDCELMGDITENTRMNEERLGALRARIQQAIWSYTNDQNILQNDET</sequence>
<proteinExistence type="predicted"/>
<dbReference type="Gene3D" id="4.10.240.10">
    <property type="entry name" value="Zn(2)-C6 fungal-type DNA-binding domain"/>
    <property type="match status" value="1"/>
</dbReference>
<organism evidence="2 3">
    <name type="scientific">Acrasis kona</name>
    <dbReference type="NCBI Taxonomy" id="1008807"/>
    <lineage>
        <taxon>Eukaryota</taxon>
        <taxon>Discoba</taxon>
        <taxon>Heterolobosea</taxon>
        <taxon>Tetramitia</taxon>
        <taxon>Eutetramitia</taxon>
        <taxon>Acrasidae</taxon>
        <taxon>Acrasis</taxon>
    </lineage>
</organism>
<name>A0AAW2YJS2_9EUKA</name>
<reference evidence="2 3" key="1">
    <citation type="submission" date="2024-03" db="EMBL/GenBank/DDBJ databases">
        <title>The Acrasis kona genome and developmental transcriptomes reveal deep origins of eukaryotic multicellular pathways.</title>
        <authorList>
            <person name="Sheikh S."/>
            <person name="Fu C.-J."/>
            <person name="Brown M.W."/>
            <person name="Baldauf S.L."/>
        </authorList>
    </citation>
    <scope>NUCLEOTIDE SEQUENCE [LARGE SCALE GENOMIC DNA]</scope>
    <source>
        <strain evidence="2 3">ATCC MYA-3509</strain>
    </source>
</reference>
<dbReference type="PROSITE" id="PS00463">
    <property type="entry name" value="ZN2_CY6_FUNGAL_1"/>
    <property type="match status" value="1"/>
</dbReference>
<dbReference type="CDD" id="cd00067">
    <property type="entry name" value="GAL4"/>
    <property type="match status" value="1"/>
</dbReference>
<dbReference type="GO" id="GO:0008270">
    <property type="term" value="F:zinc ion binding"/>
    <property type="evidence" value="ECO:0007669"/>
    <property type="project" value="InterPro"/>
</dbReference>
<evidence type="ECO:0000313" key="2">
    <source>
        <dbReference type="EMBL" id="KAL0476849.1"/>
    </source>
</evidence>
<evidence type="ECO:0000259" key="1">
    <source>
        <dbReference type="PROSITE" id="PS50048"/>
    </source>
</evidence>
<gene>
    <name evidence="2" type="ORF">AKO1_005639</name>
</gene>
<dbReference type="PROSITE" id="PS50048">
    <property type="entry name" value="ZN2_CY6_FUNGAL_2"/>
    <property type="match status" value="1"/>
</dbReference>
<dbReference type="SMART" id="SM00066">
    <property type="entry name" value="GAL4"/>
    <property type="match status" value="1"/>
</dbReference>
<comment type="caution">
    <text evidence="2">The sequence shown here is derived from an EMBL/GenBank/DDBJ whole genome shotgun (WGS) entry which is preliminary data.</text>
</comment>
<dbReference type="Pfam" id="PF00172">
    <property type="entry name" value="Zn_clus"/>
    <property type="match status" value="1"/>
</dbReference>
<feature type="domain" description="Zn(2)-C6 fungal-type" evidence="1">
    <location>
        <begin position="21"/>
        <end position="51"/>
    </location>
</feature>
<dbReference type="EMBL" id="JAOPGA020000108">
    <property type="protein sequence ID" value="KAL0476849.1"/>
    <property type="molecule type" value="Genomic_DNA"/>
</dbReference>
<dbReference type="GO" id="GO:0000981">
    <property type="term" value="F:DNA-binding transcription factor activity, RNA polymerase II-specific"/>
    <property type="evidence" value="ECO:0007669"/>
    <property type="project" value="InterPro"/>
</dbReference>
<dbReference type="SUPFAM" id="SSF57701">
    <property type="entry name" value="Zn2/Cys6 DNA-binding domain"/>
    <property type="match status" value="1"/>
</dbReference>